<keyword evidence="2" id="KW-0963">Cytoplasm</keyword>
<feature type="compositionally biased region" description="Basic and acidic residues" evidence="10">
    <location>
        <begin position="357"/>
        <end position="368"/>
    </location>
</feature>
<evidence type="ECO:0000256" key="8">
    <source>
        <dbReference type="ARBA" id="ARBA00034143"/>
    </source>
</evidence>
<evidence type="ECO:0000256" key="1">
    <source>
        <dbReference type="ARBA" id="ARBA00004430"/>
    </source>
</evidence>
<evidence type="ECO:0000256" key="9">
    <source>
        <dbReference type="PROSITE-ProRule" id="PRU00339"/>
    </source>
</evidence>
<evidence type="ECO:0000256" key="7">
    <source>
        <dbReference type="ARBA" id="ARBA00034139"/>
    </source>
</evidence>
<dbReference type="Gene3D" id="1.25.40.10">
    <property type="entry name" value="Tetratricopeptide repeat domain"/>
    <property type="match status" value="3"/>
</dbReference>
<dbReference type="AlphaFoldDB" id="A0A8J6E986"/>
<proteinExistence type="predicted"/>
<dbReference type="PROSITE" id="PS50005">
    <property type="entry name" value="TPR"/>
    <property type="match status" value="2"/>
</dbReference>
<feature type="repeat" description="TPR" evidence="9">
    <location>
        <begin position="79"/>
        <end position="112"/>
    </location>
</feature>
<dbReference type="InterPro" id="IPR011990">
    <property type="entry name" value="TPR-like_helical_dom_sf"/>
</dbReference>
<evidence type="ECO:0000313" key="11">
    <source>
        <dbReference type="EMBL" id="KAG9392965.1"/>
    </source>
</evidence>
<keyword evidence="4 9" id="KW-0802">TPR repeat</keyword>
<comment type="caution">
    <text evidence="11">The sequence shown here is derived from an EMBL/GenBank/DDBJ whole genome shotgun (WGS) entry which is preliminary data.</text>
</comment>
<dbReference type="InterPro" id="IPR019734">
    <property type="entry name" value="TPR_rpt"/>
</dbReference>
<dbReference type="PANTHER" id="PTHR23040">
    <property type="match status" value="1"/>
</dbReference>
<dbReference type="Pfam" id="PF13181">
    <property type="entry name" value="TPR_8"/>
    <property type="match status" value="1"/>
</dbReference>
<dbReference type="OrthoDB" id="2423701at2759"/>
<keyword evidence="12" id="KW-1185">Reference proteome</keyword>
<dbReference type="PANTHER" id="PTHR23040:SF1">
    <property type="entry name" value="OUTER DYNEIN ARM-DOCKING COMPLEX SUBUNIT 4"/>
    <property type="match status" value="1"/>
</dbReference>
<accession>A0A8J6E986</accession>
<feature type="region of interest" description="Disordered" evidence="10">
    <location>
        <begin position="161"/>
        <end position="180"/>
    </location>
</feature>
<organism evidence="11 12">
    <name type="scientific">Carpediemonas membranifera</name>
    <dbReference type="NCBI Taxonomy" id="201153"/>
    <lineage>
        <taxon>Eukaryota</taxon>
        <taxon>Metamonada</taxon>
        <taxon>Carpediemonas-like organisms</taxon>
        <taxon>Carpediemonas</taxon>
    </lineage>
</organism>
<evidence type="ECO:0000256" key="4">
    <source>
        <dbReference type="ARBA" id="ARBA00022803"/>
    </source>
</evidence>
<dbReference type="InterPro" id="IPR040111">
    <property type="entry name" value="ODAD4"/>
</dbReference>
<feature type="repeat" description="TPR" evidence="9">
    <location>
        <begin position="13"/>
        <end position="46"/>
    </location>
</feature>
<evidence type="ECO:0000256" key="6">
    <source>
        <dbReference type="ARBA" id="ARBA00023273"/>
    </source>
</evidence>
<evidence type="ECO:0000256" key="2">
    <source>
        <dbReference type="ARBA" id="ARBA00022490"/>
    </source>
</evidence>
<dbReference type="SUPFAM" id="SSF48452">
    <property type="entry name" value="TPR-like"/>
    <property type="match status" value="2"/>
</dbReference>
<protein>
    <recommendedName>
        <fullName evidence="7">Outer dynein arm-docking complex subunit 4</fullName>
    </recommendedName>
    <alternativeName>
        <fullName evidence="8">Tetratricopeptide repeat protein 25</fullName>
    </alternativeName>
</protein>
<reference evidence="11" key="1">
    <citation type="submission" date="2021-05" db="EMBL/GenBank/DDBJ databases">
        <title>A free-living protist that lacks canonical eukaryotic 1 DNA replication and segregation systems.</title>
        <authorList>
            <person name="Salas-Leiva D.E."/>
            <person name="Tromer E.C."/>
            <person name="Curtis B.A."/>
            <person name="Jerlstrom-Hultqvist J."/>
            <person name="Kolisko M."/>
            <person name="Yi Z."/>
            <person name="Salas-Leiva J.S."/>
            <person name="Gallot-Lavallee L."/>
            <person name="Kops G.J.P.L."/>
            <person name="Archibald J.M."/>
            <person name="Simpson A.G.B."/>
            <person name="Roger A.J."/>
        </authorList>
    </citation>
    <scope>NUCLEOTIDE SEQUENCE</scope>
    <source>
        <strain evidence="11">BICM</strain>
    </source>
</reference>
<keyword evidence="5" id="KW-0206">Cytoskeleton</keyword>
<gene>
    <name evidence="11" type="ORF">J8273_5675</name>
</gene>
<feature type="region of interest" description="Disordered" evidence="10">
    <location>
        <begin position="228"/>
        <end position="368"/>
    </location>
</feature>
<dbReference type="Proteomes" id="UP000717585">
    <property type="component" value="Unassembled WGS sequence"/>
</dbReference>
<dbReference type="SMART" id="SM00028">
    <property type="entry name" value="TPR"/>
    <property type="match status" value="6"/>
</dbReference>
<evidence type="ECO:0000256" key="5">
    <source>
        <dbReference type="ARBA" id="ARBA00023212"/>
    </source>
</evidence>
<evidence type="ECO:0000256" key="3">
    <source>
        <dbReference type="ARBA" id="ARBA00022737"/>
    </source>
</evidence>
<evidence type="ECO:0000256" key="10">
    <source>
        <dbReference type="SAM" id="MobiDB-lite"/>
    </source>
</evidence>
<evidence type="ECO:0000313" key="12">
    <source>
        <dbReference type="Proteomes" id="UP000717585"/>
    </source>
</evidence>
<keyword evidence="3" id="KW-0677">Repeat</keyword>
<feature type="compositionally biased region" description="Polar residues" evidence="10">
    <location>
        <begin position="277"/>
        <end position="290"/>
    </location>
</feature>
<dbReference type="GO" id="GO:0005930">
    <property type="term" value="C:axoneme"/>
    <property type="evidence" value="ECO:0007669"/>
    <property type="project" value="UniProtKB-SubCell"/>
</dbReference>
<keyword evidence="6" id="KW-0966">Cell projection</keyword>
<comment type="subcellular location">
    <subcellularLocation>
        <location evidence="1">Cytoplasm</location>
        <location evidence="1">Cytoskeleton</location>
        <location evidence="1">Cilium axoneme</location>
    </subcellularLocation>
</comment>
<name>A0A8J6E986_9EUKA</name>
<dbReference type="EMBL" id="JAHDYR010000029">
    <property type="protein sequence ID" value="KAG9392965.1"/>
    <property type="molecule type" value="Genomic_DNA"/>
</dbReference>
<sequence length="638" mass="69857">MDKSGKQGQADLFHIYTVEGDTFIRQESFERAVAAYSKALELKEEDRHCLLNRSRCYVRLGQYDLALTDAKKCAGAEDHQATFQQAEVLYASGDFEYALVHYHRAHRIRPDILEYQLGIRKAESAIARAISLGDDTGRPGTSVQSPMFIRSPMGIPVASNPATPMPTTPKAGADGRPKPSRKLLGDLYDDQEFLKKLQGEPAFRNNATIAKVISTGLEFIDSRTEFWRQQQSPTAHRRSKSALRFSRPGTAGRPSTAGGRLGSTGRATIGGRGNKLTVRTGQFRPQTSMPGSRPAAPKTRPGTSGSRPNARSRRYKQTGPRHVSMGTTLGGTLGSSMRPPTAPATTESRRVGTPRRTRQDPQTEVEEKRKYMRATHYVSKVMTNIEEALKTGAPDLALQFGKSLLSRLSTLEVPDHGMVTADAHSVMGTIYMALDRPTPAVIHHKKDLDISLEHGDLAGHVRALRQLANAYIRLDDGDMAIAVATKLIDGDQLSPPSYVLGEALLQRGRARYEQKHYEQAAEDAEHAWAVLNEPSLSREPGTDAVDTAIFGYDGDLASSRAELQLDGLCLHGRCLMAVGKDDEAAQRLQLCLELARGNRDRTAEAAALTNLSVIALSQGDVQEGKRLQREAVSVSKTR</sequence>